<organism evidence="2 3">
    <name type="scientific">Shimia thalassica</name>
    <dbReference type="NCBI Taxonomy" id="1715693"/>
    <lineage>
        <taxon>Bacteria</taxon>
        <taxon>Pseudomonadati</taxon>
        <taxon>Pseudomonadota</taxon>
        <taxon>Alphaproteobacteria</taxon>
        <taxon>Rhodobacterales</taxon>
        <taxon>Roseobacteraceae</taxon>
    </lineage>
</organism>
<dbReference type="AlphaFoldDB" id="A0A0P1IDT8"/>
<dbReference type="InterPro" id="IPR050266">
    <property type="entry name" value="AB_hydrolase_sf"/>
</dbReference>
<dbReference type="InterPro" id="IPR029058">
    <property type="entry name" value="AB_hydrolase_fold"/>
</dbReference>
<dbReference type="Pfam" id="PF12697">
    <property type="entry name" value="Abhydrolase_6"/>
    <property type="match status" value="1"/>
</dbReference>
<gene>
    <name evidence="2" type="primary">acoC</name>
    <name evidence="2" type="ORF">PH7735_00518</name>
</gene>
<evidence type="ECO:0000259" key="1">
    <source>
        <dbReference type="Pfam" id="PF12697"/>
    </source>
</evidence>
<evidence type="ECO:0000313" key="3">
    <source>
        <dbReference type="Proteomes" id="UP000051870"/>
    </source>
</evidence>
<dbReference type="PANTHER" id="PTHR43798">
    <property type="entry name" value="MONOACYLGLYCEROL LIPASE"/>
    <property type="match status" value="1"/>
</dbReference>
<reference evidence="3" key="1">
    <citation type="submission" date="2015-09" db="EMBL/GenBank/DDBJ databases">
        <authorList>
            <person name="Rodrigo-Torres Lidia"/>
            <person name="Arahal R.David."/>
        </authorList>
    </citation>
    <scope>NUCLEOTIDE SEQUENCE [LARGE SCALE GENOMIC DNA]</scope>
    <source>
        <strain evidence="3">CECT 7735</strain>
    </source>
</reference>
<feature type="domain" description="AB hydrolase-1" evidence="1">
    <location>
        <begin position="26"/>
        <end position="257"/>
    </location>
</feature>
<dbReference type="RefSeq" id="WP_058309750.1">
    <property type="nucleotide sequence ID" value="NZ_CYTW01000001.1"/>
</dbReference>
<dbReference type="GeneID" id="83879598"/>
<dbReference type="PANTHER" id="PTHR43798:SF33">
    <property type="entry name" value="HYDROLASE, PUTATIVE (AFU_ORTHOLOGUE AFUA_2G14860)-RELATED"/>
    <property type="match status" value="1"/>
</dbReference>
<accession>A0A0P1IDT8</accession>
<dbReference type="GO" id="GO:0004742">
    <property type="term" value="F:dihydrolipoyllysine-residue acetyltransferase activity"/>
    <property type="evidence" value="ECO:0007669"/>
    <property type="project" value="UniProtKB-EC"/>
</dbReference>
<dbReference type="GO" id="GO:0016020">
    <property type="term" value="C:membrane"/>
    <property type="evidence" value="ECO:0007669"/>
    <property type="project" value="TreeGrafter"/>
</dbReference>
<sequence>MSLDTPATLPLHSRVFGHGPEQALALHCSLAHSGAWKGIAGALEDDLSIQALDLPSHGRSPDWDGTGDLTEASLKAVLPFLDRPMHLIGHSYGGVLALMLALERPKYVKSISVYEPVLMAVANEDAPELGDWNREHMREVNSHIKAGDPAMAARLFMRVWGDGRRWDDLPAELREGSTRRITFIGDSQPAIMEDNQGVVARLGNIKAPLLVMDGGESPELMHIVQEGIAARVEGAVHRRFEGQAHMGPVTNPKDVAAEILSNIRRATP</sequence>
<dbReference type="InterPro" id="IPR000073">
    <property type="entry name" value="AB_hydrolase_1"/>
</dbReference>
<proteinExistence type="predicted"/>
<protein>
    <submittedName>
        <fullName evidence="2">Dihydrolipoyllysine-residue acetyltransferase component of acetoin cleaving system</fullName>
        <ecNumber evidence="2">2.3.1.12</ecNumber>
    </submittedName>
</protein>
<evidence type="ECO:0000313" key="2">
    <source>
        <dbReference type="EMBL" id="CUJ85621.1"/>
    </source>
</evidence>
<name>A0A0P1IDT8_9RHOB</name>
<dbReference type="Gene3D" id="3.40.50.1820">
    <property type="entry name" value="alpha/beta hydrolase"/>
    <property type="match status" value="1"/>
</dbReference>
<dbReference type="SUPFAM" id="SSF53474">
    <property type="entry name" value="alpha/beta-Hydrolases"/>
    <property type="match status" value="1"/>
</dbReference>
<dbReference type="Proteomes" id="UP000051870">
    <property type="component" value="Unassembled WGS sequence"/>
</dbReference>
<keyword evidence="2" id="KW-0808">Transferase</keyword>
<dbReference type="EMBL" id="CYTW01000001">
    <property type="protein sequence ID" value="CUJ85621.1"/>
    <property type="molecule type" value="Genomic_DNA"/>
</dbReference>
<keyword evidence="2" id="KW-0012">Acyltransferase</keyword>
<keyword evidence="3" id="KW-1185">Reference proteome</keyword>
<dbReference type="STRING" id="1715693.PH7735_00518"/>
<dbReference type="EC" id="2.3.1.12" evidence="2"/>